<sequence>MGLSTPKRWAVLTVAVLLASTPVPAQAYTDPAGALKRHLRAGHGVRVSEATRIMLGKRPSETRISGRLRLASTGPAAAQFTWWTLPRQETYRVIRVGSTVYDGSNAHPGPIPDGKKWIRFPNKHRGVMARDLAADASQQPINVYDPSTLKAVLKRSTRKPGFLYQGTMSYQDLDKITKTPLYHWTSGRPFGPKSKGKITWKLWTGRDGTLKRLITTDTEASLVKRTDTRYSAWGSRVVITAPPADEVIDEADLLEHIRNENEPIPEDEGNT</sequence>
<proteinExistence type="predicted"/>
<feature type="signal peptide" evidence="1">
    <location>
        <begin position="1"/>
        <end position="27"/>
    </location>
</feature>
<evidence type="ECO:0000313" key="2">
    <source>
        <dbReference type="EMBL" id="SEU48169.1"/>
    </source>
</evidence>
<evidence type="ECO:0008006" key="4">
    <source>
        <dbReference type="Google" id="ProtNLM"/>
    </source>
</evidence>
<organism evidence="2 3">
    <name type="scientific">Nonomuraea wenchangensis</name>
    <dbReference type="NCBI Taxonomy" id="568860"/>
    <lineage>
        <taxon>Bacteria</taxon>
        <taxon>Bacillati</taxon>
        <taxon>Actinomycetota</taxon>
        <taxon>Actinomycetes</taxon>
        <taxon>Streptosporangiales</taxon>
        <taxon>Streptosporangiaceae</taxon>
        <taxon>Nonomuraea</taxon>
    </lineage>
</organism>
<dbReference type="RefSeq" id="WP_091094427.1">
    <property type="nucleotide sequence ID" value="NZ_FOHX01000035.1"/>
</dbReference>
<dbReference type="EMBL" id="FOHX01000035">
    <property type="protein sequence ID" value="SEU48169.1"/>
    <property type="molecule type" value="Genomic_DNA"/>
</dbReference>
<evidence type="ECO:0000313" key="3">
    <source>
        <dbReference type="Proteomes" id="UP000199361"/>
    </source>
</evidence>
<keyword evidence="3" id="KW-1185">Reference proteome</keyword>
<protein>
    <recommendedName>
        <fullName evidence="4">Outer membrane lipoprotein-sorting protein</fullName>
    </recommendedName>
</protein>
<gene>
    <name evidence="2" type="ORF">SAMN05421811_13510</name>
</gene>
<evidence type="ECO:0000256" key="1">
    <source>
        <dbReference type="SAM" id="SignalP"/>
    </source>
</evidence>
<keyword evidence="1" id="KW-0732">Signal</keyword>
<dbReference type="AlphaFoldDB" id="A0A1I0LWX9"/>
<accession>A0A1I0LWX9</accession>
<reference evidence="2 3" key="1">
    <citation type="submission" date="2016-10" db="EMBL/GenBank/DDBJ databases">
        <authorList>
            <person name="de Groot N.N."/>
        </authorList>
    </citation>
    <scope>NUCLEOTIDE SEQUENCE [LARGE SCALE GENOMIC DNA]</scope>
    <source>
        <strain evidence="2 3">CGMCC 4.5598</strain>
    </source>
</reference>
<dbReference type="Proteomes" id="UP000199361">
    <property type="component" value="Unassembled WGS sequence"/>
</dbReference>
<feature type="chain" id="PRO_5011663686" description="Outer membrane lipoprotein-sorting protein" evidence="1">
    <location>
        <begin position="28"/>
        <end position="271"/>
    </location>
</feature>
<name>A0A1I0LWX9_9ACTN</name>
<dbReference type="OrthoDB" id="3528116at2"/>